<reference evidence="7" key="2">
    <citation type="submission" date="2014-07" db="EMBL/GenBank/DDBJ databases">
        <authorList>
            <person name="Hull J."/>
        </authorList>
    </citation>
    <scope>NUCLEOTIDE SEQUENCE</scope>
</reference>
<evidence type="ECO:0000313" key="2">
    <source>
        <dbReference type="EMBL" id="JAG09321.1"/>
    </source>
</evidence>
<feature type="region of interest" description="Disordered" evidence="1">
    <location>
        <begin position="118"/>
        <end position="137"/>
    </location>
</feature>
<dbReference type="EMBL" id="GBHO01013456">
    <property type="protein sequence ID" value="JAG30148.1"/>
    <property type="molecule type" value="Transcribed_RNA"/>
</dbReference>
<evidence type="ECO:0000313" key="3">
    <source>
        <dbReference type="EMBL" id="JAG09323.1"/>
    </source>
</evidence>
<feature type="compositionally biased region" description="Basic and acidic residues" evidence="1">
    <location>
        <begin position="259"/>
        <end position="295"/>
    </location>
</feature>
<evidence type="ECO:0000313" key="6">
    <source>
        <dbReference type="EMBL" id="JAG30148.1"/>
    </source>
</evidence>
<dbReference type="EMBL" id="GBHO01034283">
    <property type="protein sequence ID" value="JAG09321.1"/>
    <property type="molecule type" value="Transcribed_RNA"/>
</dbReference>
<dbReference type="AlphaFoldDB" id="A0A0A9YKW9"/>
<feature type="region of interest" description="Disordered" evidence="1">
    <location>
        <begin position="231"/>
        <end position="373"/>
    </location>
</feature>
<feature type="region of interest" description="Disordered" evidence="1">
    <location>
        <begin position="681"/>
        <end position="704"/>
    </location>
</feature>
<dbReference type="EMBL" id="GBHO01034281">
    <property type="protein sequence ID" value="JAG09323.1"/>
    <property type="molecule type" value="Transcribed_RNA"/>
</dbReference>
<dbReference type="EMBL" id="GBHO01013457">
    <property type="protein sequence ID" value="JAG30147.1"/>
    <property type="molecule type" value="Transcribed_RNA"/>
</dbReference>
<accession>A0A0A9YKW9</accession>
<feature type="compositionally biased region" description="Basic and acidic residues" evidence="1">
    <location>
        <begin position="348"/>
        <end position="373"/>
    </location>
</feature>
<name>A0A0A9YKW9_LYGHE</name>
<dbReference type="EMBL" id="GBHO01034276">
    <property type="protein sequence ID" value="JAG09328.1"/>
    <property type="molecule type" value="Transcribed_RNA"/>
</dbReference>
<feature type="compositionally biased region" description="Polar residues" evidence="1">
    <location>
        <begin position="318"/>
        <end position="328"/>
    </location>
</feature>
<feature type="compositionally biased region" description="Polar residues" evidence="1">
    <location>
        <begin position="694"/>
        <end position="704"/>
    </location>
</feature>
<dbReference type="EMBL" id="GBHO01013454">
    <property type="protein sequence ID" value="JAG30150.1"/>
    <property type="molecule type" value="Transcribed_RNA"/>
</dbReference>
<sequence>MFLSDRITASIDDFPTMATLSSGIPPNGNLPAIVETNGVDPEISDLIKVKPKEPAAKLSDSKTKPKEKKTTKRKLKNESKPSAVKQKKKKKKAQPPVDDVELANPIPNVIPKFKIVQKPNDVGPSVTPEPSLKPQMLPSSQFVAIPTSSFIETPESENTTVLESLTANANSSQEPIELILPVVSVPGKGNSKPVLKPISELQPEDVCTVRRDPLKKLSKIQLQQIVNFLRQKKVMKSSPSDPEKNGRSKIVCRIMYPDEFQKKCENDKYSKTSKDESNSKKSDEVSSRKDEEPTSKPKKSKARAQEVQEEEYMPQLQIAPSVTRSGRTSRPPKQLLKSGLKPASANGKTDETSDPSKDSGRTGADGKEEPEKQKLVLLSLPPREKKKVSNFVVCPTCGKKYMGKMSFQRHLEQFPDHAANVSSTTPPVEGDNSKPVPSKKRTCKCKCKVPTRCRTRRFSLKQMVDSADDKEFVKACAARFAKSTSVWDFVVMRVKAIFKFEEVVKGLIGEIGKLVDTLRSASNKILYPSDQPCENCVEIRDDTISNIMGISKGTYQTYPSGLEASKPLDQPDLFFEKESAPNIPTDFDLVHPDTKEDISQSSLLSDILCDKSGMESVDQLVSERLKTLAPGDDILMDPPSDDLMTSLLNSVHSGSLSDSIFNPPVSGSTEDLLKALETLSNEIQPNPPPLDFSALSTEFSTPER</sequence>
<organism evidence="7">
    <name type="scientific">Lygus hesperus</name>
    <name type="common">Western plant bug</name>
    <dbReference type="NCBI Taxonomy" id="30085"/>
    <lineage>
        <taxon>Eukaryota</taxon>
        <taxon>Metazoa</taxon>
        <taxon>Ecdysozoa</taxon>
        <taxon>Arthropoda</taxon>
        <taxon>Hexapoda</taxon>
        <taxon>Insecta</taxon>
        <taxon>Pterygota</taxon>
        <taxon>Neoptera</taxon>
        <taxon>Paraneoptera</taxon>
        <taxon>Hemiptera</taxon>
        <taxon>Heteroptera</taxon>
        <taxon>Panheteroptera</taxon>
        <taxon>Cimicomorpha</taxon>
        <taxon>Miridae</taxon>
        <taxon>Mirini</taxon>
        <taxon>Lygus</taxon>
    </lineage>
</organism>
<reference evidence="7" key="1">
    <citation type="journal article" date="2014" name="PLoS ONE">
        <title>Transcriptome-Based Identification of ABC Transporters in the Western Tarnished Plant Bug Lygus hesperus.</title>
        <authorList>
            <person name="Hull J.J."/>
            <person name="Chaney K."/>
            <person name="Geib S.M."/>
            <person name="Fabrick J.A."/>
            <person name="Brent C.S."/>
            <person name="Walsh D."/>
            <person name="Lavine L.C."/>
        </authorList>
    </citation>
    <scope>NUCLEOTIDE SEQUENCE</scope>
</reference>
<feature type="compositionally biased region" description="Basic residues" evidence="1">
    <location>
        <begin position="65"/>
        <end position="75"/>
    </location>
</feature>
<evidence type="ECO:0000313" key="7">
    <source>
        <dbReference type="EMBL" id="JAG30150.1"/>
    </source>
</evidence>
<evidence type="ECO:0000256" key="1">
    <source>
        <dbReference type="SAM" id="MobiDB-lite"/>
    </source>
</evidence>
<feature type="compositionally biased region" description="Basic and acidic residues" evidence="1">
    <location>
        <begin position="46"/>
        <end position="64"/>
    </location>
</feature>
<gene>
    <name evidence="7" type="primary">AIM21_3</name>
    <name evidence="3" type="synonym">AIM21_0</name>
    <name evidence="2" type="synonym">AIM21_1</name>
    <name evidence="4" type="synonym">AIM21_2</name>
    <name evidence="6" type="synonym">AIM21_4</name>
    <name evidence="5" type="synonym">AIM21_5</name>
    <name evidence="2" type="ORF">CM83_90541</name>
    <name evidence="3" type="ORF">CM83_90545</name>
    <name evidence="4" type="ORF">CM83_90548</name>
    <name evidence="5" type="ORF">CM83_90553</name>
    <name evidence="6" type="ORF">CM83_90555</name>
    <name evidence="7" type="ORF">CM83_90560</name>
</gene>
<evidence type="ECO:0000313" key="5">
    <source>
        <dbReference type="EMBL" id="JAG30147.1"/>
    </source>
</evidence>
<protein>
    <submittedName>
        <fullName evidence="7">Altered inheritance of mitochondria protein 21</fullName>
    </submittedName>
</protein>
<evidence type="ECO:0000313" key="4">
    <source>
        <dbReference type="EMBL" id="JAG09328.1"/>
    </source>
</evidence>
<proteinExistence type="predicted"/>
<feature type="region of interest" description="Disordered" evidence="1">
    <location>
        <begin position="46"/>
        <end position="104"/>
    </location>
</feature>